<dbReference type="Pfam" id="PF00636">
    <property type="entry name" value="Ribonuclease_3"/>
    <property type="match status" value="1"/>
</dbReference>
<feature type="active site" evidence="6">
    <location>
        <position position="19"/>
    </location>
</feature>
<evidence type="ECO:0000256" key="6">
    <source>
        <dbReference type="HAMAP-Rule" id="MF_01468"/>
    </source>
</evidence>
<dbReference type="Gene3D" id="1.10.1520.10">
    <property type="entry name" value="Ribonuclease III domain"/>
    <property type="match status" value="1"/>
</dbReference>
<dbReference type="EMBL" id="PIUK01000088">
    <property type="protein sequence ID" value="MBY6276552.1"/>
    <property type="molecule type" value="Genomic_DNA"/>
</dbReference>
<proteinExistence type="inferred from homology"/>
<evidence type="ECO:0000256" key="3">
    <source>
        <dbReference type="ARBA" id="ARBA00022722"/>
    </source>
</evidence>
<evidence type="ECO:0000313" key="10">
    <source>
        <dbReference type="Proteomes" id="UP000732377"/>
    </source>
</evidence>
<dbReference type="OMA" id="VYEVYIR"/>
<keyword evidence="2 6" id="KW-0698">rRNA processing</keyword>
<comment type="cofactor">
    <cofactor evidence="6">
        <name>Mg(2+)</name>
        <dbReference type="ChEBI" id="CHEBI:18420"/>
    </cofactor>
</comment>
<keyword evidence="6" id="KW-0963">Cytoplasm</keyword>
<dbReference type="GO" id="GO:0006364">
    <property type="term" value="P:rRNA processing"/>
    <property type="evidence" value="ECO:0007669"/>
    <property type="project" value="UniProtKB-UniRule"/>
</dbReference>
<dbReference type="AlphaFoldDB" id="A0A953I442"/>
<accession>A0A953I442</accession>
<evidence type="ECO:0000313" key="9">
    <source>
        <dbReference type="EMBL" id="MBY6276552.1"/>
    </source>
</evidence>
<dbReference type="GO" id="GO:0004525">
    <property type="term" value="F:ribonuclease III activity"/>
    <property type="evidence" value="ECO:0007669"/>
    <property type="project" value="InterPro"/>
</dbReference>
<dbReference type="RefSeq" id="WP_011197232.1">
    <property type="nucleotide sequence ID" value="NZ_JACSIR010000138.1"/>
</dbReference>
<feature type="domain" description="RNase III" evidence="8">
    <location>
        <begin position="1"/>
        <end position="128"/>
    </location>
</feature>
<protein>
    <recommendedName>
        <fullName evidence="6">Mini-ribonuclease 3</fullName>
        <shortName evidence="6">Mini-3</shortName>
        <shortName evidence="6">Mini-RNase 3</shortName>
        <ecNumber evidence="6">3.1.26.-</ecNumber>
    </recommendedName>
    <alternativeName>
        <fullName evidence="6">Mini-RNase III</fullName>
        <shortName evidence="6">Mini-III</shortName>
    </alternativeName>
</protein>
<dbReference type="SMR" id="A0A953I442"/>
<dbReference type="PANTHER" id="PTHR34276">
    <property type="entry name" value="MINI-RIBONUCLEASE 3"/>
    <property type="match status" value="1"/>
</dbReference>
<dbReference type="SMART" id="SM00535">
    <property type="entry name" value="RIBOc"/>
    <property type="match status" value="1"/>
</dbReference>
<comment type="function">
    <text evidence="6">Involved in correct processing of both the 5' and 3' ends of 23S rRNA precursor. Processes 30S rRNA precursor transcript even in absence of ribonuclease 3 (Rnc); Rnc processes 30S rRNA into smaller rRNA precursors.</text>
</comment>
<evidence type="ECO:0000256" key="1">
    <source>
        <dbReference type="ARBA" id="ARBA00022517"/>
    </source>
</evidence>
<evidence type="ECO:0000256" key="2">
    <source>
        <dbReference type="ARBA" id="ARBA00022552"/>
    </source>
</evidence>
<dbReference type="GO" id="GO:0019843">
    <property type="term" value="F:rRNA binding"/>
    <property type="evidence" value="ECO:0007669"/>
    <property type="project" value="UniProtKB-UniRule"/>
</dbReference>
<dbReference type="EC" id="3.1.26.-" evidence="6"/>
<keyword evidence="6" id="KW-0699">rRNA-binding</keyword>
<keyword evidence="6" id="KW-0694">RNA-binding</keyword>
<dbReference type="Proteomes" id="UP000732377">
    <property type="component" value="Unassembled WGS sequence"/>
</dbReference>
<evidence type="ECO:0000256" key="5">
    <source>
        <dbReference type="ARBA" id="ARBA00022801"/>
    </source>
</evidence>
<reference evidence="9" key="1">
    <citation type="submission" date="2017-11" db="EMBL/GenBank/DDBJ databases">
        <title>Three new genomes from thermophilic consortium.</title>
        <authorList>
            <person name="Quaggio R."/>
            <person name="Amgarten D."/>
            <person name="Setubal J.C."/>
        </authorList>
    </citation>
    <scope>NUCLEOTIDE SEQUENCE</scope>
    <source>
        <strain evidence="9">ZCTH01-B2</strain>
    </source>
</reference>
<dbReference type="HAMAP" id="MF_01468">
    <property type="entry name" value="RNase_Mini_III"/>
    <property type="match status" value="1"/>
</dbReference>
<keyword evidence="5 6" id="KW-0378">Hydrolase</keyword>
<keyword evidence="1 6" id="KW-0690">Ribosome biogenesis</keyword>
<keyword evidence="6" id="KW-0460">Magnesium</keyword>
<dbReference type="InterPro" id="IPR008226">
    <property type="entry name" value="Mini3_fam"/>
</dbReference>
<dbReference type="SUPFAM" id="SSF69065">
    <property type="entry name" value="RNase III domain-like"/>
    <property type="match status" value="1"/>
</dbReference>
<feature type="region of interest" description="Disordered" evidence="7">
    <location>
        <begin position="69"/>
        <end position="91"/>
    </location>
</feature>
<comment type="caution">
    <text evidence="9">The sequence shown here is derived from an EMBL/GenBank/DDBJ whole genome shotgun (WGS) entry which is preliminary data.</text>
</comment>
<gene>
    <name evidence="6" type="primary">mrnC</name>
    <name evidence="9" type="ORF">CWE10_10110</name>
</gene>
<evidence type="ECO:0000256" key="7">
    <source>
        <dbReference type="SAM" id="MobiDB-lite"/>
    </source>
</evidence>
<dbReference type="InterPro" id="IPR000999">
    <property type="entry name" value="RNase_III_dom"/>
</dbReference>
<dbReference type="InterPro" id="IPR036389">
    <property type="entry name" value="RNase_III_sf"/>
</dbReference>
<dbReference type="PANTHER" id="PTHR34276:SF1">
    <property type="entry name" value="MINI-RIBONUCLEASE 3"/>
    <property type="match status" value="1"/>
</dbReference>
<dbReference type="PIRSF" id="PIRSF005520">
    <property type="entry name" value="UCP005520"/>
    <property type="match status" value="1"/>
</dbReference>
<comment type="similarity">
    <text evidence="6">Belongs to the MrnC RNase family.</text>
</comment>
<evidence type="ECO:0000259" key="8">
    <source>
        <dbReference type="SMART" id="SM00535"/>
    </source>
</evidence>
<dbReference type="GO" id="GO:0005737">
    <property type="term" value="C:cytoplasm"/>
    <property type="evidence" value="ECO:0007669"/>
    <property type="project" value="UniProtKB-SubCell"/>
</dbReference>
<evidence type="ECO:0000256" key="4">
    <source>
        <dbReference type="ARBA" id="ARBA00022759"/>
    </source>
</evidence>
<name>A0A953I442_SYMTR</name>
<keyword evidence="3 6" id="KW-0540">Nuclease</keyword>
<keyword evidence="4 6" id="KW-0255">Endonuclease</keyword>
<comment type="subcellular location">
    <subcellularLocation>
        <location evidence="6">Cytoplasm</location>
    </subcellularLocation>
</comment>
<sequence length="130" mass="14382">MRLANPLTLPPLTLAYLGDALYEAFVRERLLERGYVRVNDLHRHALRYVQATAQAAILHHLMPALTEQEQDVVRRGRNAKGHGAPKSADPAEYAASTGFEALVGYLYLAGQAERLSEVLQAAADFIERGQ</sequence>
<organism evidence="9 10">
    <name type="scientific">Symbiobacterium thermophilum</name>
    <dbReference type="NCBI Taxonomy" id="2734"/>
    <lineage>
        <taxon>Bacteria</taxon>
        <taxon>Bacillati</taxon>
        <taxon>Bacillota</taxon>
        <taxon>Clostridia</taxon>
        <taxon>Eubacteriales</taxon>
        <taxon>Symbiobacteriaceae</taxon>
        <taxon>Symbiobacterium</taxon>
    </lineage>
</organism>
<comment type="subunit">
    <text evidence="6">Homodimer.</text>
</comment>